<dbReference type="PRINTS" id="PR01692">
    <property type="entry name" value="LIPOCALINIMR"/>
</dbReference>
<feature type="transmembrane region" description="Helical" evidence="2">
    <location>
        <begin position="393"/>
        <end position="414"/>
    </location>
</feature>
<feature type="transmembrane region" description="Helical" evidence="2">
    <location>
        <begin position="68"/>
        <end position="99"/>
    </location>
</feature>
<keyword evidence="2" id="KW-0472">Membrane</keyword>
<feature type="transmembrane region" description="Helical" evidence="2">
    <location>
        <begin position="179"/>
        <end position="204"/>
    </location>
</feature>
<keyword evidence="2" id="KW-0812">Transmembrane</keyword>
<feature type="transmembrane region" description="Helical" evidence="2">
    <location>
        <begin position="340"/>
        <end position="363"/>
    </location>
</feature>
<name>A0A9N9BPE8_9GLOM</name>
<dbReference type="InterPro" id="IPR008075">
    <property type="entry name" value="LIMR"/>
</dbReference>
<gene>
    <name evidence="3" type="ORF">AMORRO_LOCUS6582</name>
</gene>
<dbReference type="Proteomes" id="UP000789342">
    <property type="component" value="Unassembled WGS sequence"/>
</dbReference>
<sequence>MSSVPEEDDTTWQDANDFYNRVRQNIIAFLLFLFLYSTSYSLLQRFRRRYRASDAEDEDEELFGIDNLIIIVLCAAGLAMALAGFLLLPFTMIATALLHDDWYHENYYLSWLDIKLLETLWNYTFTGCNIALFGLLPFAYFYNETDLQRNFFAKARDTLTIMSLVGMLMYAFIYVSKKILGIVGIHELMVLNLLTCLGGASICLKATPRGYIEIFSWIGRLPLRPNYRNFLNNRLSQIKMDISVLQQKLDNLDRGWKSYTDKMMSRSTSMVPMTSHCPSSSDRLYASINGFPSVNSSSRTSYPAGANRRDILMALKNLDAERRQVKLDLAQSPLYRNITFVALFLFSHCIWFLLLVHISWAMVKSLLEVEGKKDLYKLEAVFGKQTVSMFGKFGVLSDLGLIFYFTAATIIGVYSIKPFKRIRPRWGQMNVQHMLANVTVLLIISSSWPTLATILGLTRLTSAGPYDHFYKLNAGPWLAFAFRFGTIITTVFSVLNYYVLRNLQRVGMTMIGNSPQSNGVLPNGALNGAITRNGYVKR</sequence>
<organism evidence="3 4">
    <name type="scientific">Acaulospora morrowiae</name>
    <dbReference type="NCBI Taxonomy" id="94023"/>
    <lineage>
        <taxon>Eukaryota</taxon>
        <taxon>Fungi</taxon>
        <taxon>Fungi incertae sedis</taxon>
        <taxon>Mucoromycota</taxon>
        <taxon>Glomeromycotina</taxon>
        <taxon>Glomeromycetes</taxon>
        <taxon>Diversisporales</taxon>
        <taxon>Acaulosporaceae</taxon>
        <taxon>Acaulospora</taxon>
    </lineage>
</organism>
<dbReference type="EMBL" id="CAJVPV010004441">
    <property type="protein sequence ID" value="CAG8573488.1"/>
    <property type="molecule type" value="Genomic_DNA"/>
</dbReference>
<dbReference type="OrthoDB" id="5596951at2759"/>
<comment type="similarity">
    <text evidence="1">Belongs to the LIMR family.</text>
</comment>
<accession>A0A9N9BPE8</accession>
<feature type="transmembrane region" description="Helical" evidence="2">
    <location>
        <begin position="477"/>
        <end position="500"/>
    </location>
</feature>
<dbReference type="GO" id="GO:0004888">
    <property type="term" value="F:transmembrane signaling receptor activity"/>
    <property type="evidence" value="ECO:0007669"/>
    <property type="project" value="TreeGrafter"/>
</dbReference>
<evidence type="ECO:0000313" key="4">
    <source>
        <dbReference type="Proteomes" id="UP000789342"/>
    </source>
</evidence>
<feature type="transmembrane region" description="Helical" evidence="2">
    <location>
        <begin position="155"/>
        <end position="173"/>
    </location>
</feature>
<feature type="transmembrane region" description="Helical" evidence="2">
    <location>
        <begin position="26"/>
        <end position="43"/>
    </location>
</feature>
<keyword evidence="4" id="KW-1185">Reference proteome</keyword>
<protein>
    <submittedName>
        <fullName evidence="3">6360_t:CDS:1</fullName>
    </submittedName>
</protein>
<keyword evidence="2" id="KW-1133">Transmembrane helix</keyword>
<dbReference type="Pfam" id="PF04791">
    <property type="entry name" value="LMBR1"/>
    <property type="match status" value="1"/>
</dbReference>
<dbReference type="AlphaFoldDB" id="A0A9N9BPE8"/>
<reference evidence="3" key="1">
    <citation type="submission" date="2021-06" db="EMBL/GenBank/DDBJ databases">
        <authorList>
            <person name="Kallberg Y."/>
            <person name="Tangrot J."/>
            <person name="Rosling A."/>
        </authorList>
    </citation>
    <scope>NUCLEOTIDE SEQUENCE</scope>
    <source>
        <strain evidence="3">CL551</strain>
    </source>
</reference>
<dbReference type="PANTHER" id="PTHR12625:SF0">
    <property type="entry name" value="PROTEIN LILIPOD"/>
    <property type="match status" value="1"/>
</dbReference>
<evidence type="ECO:0000256" key="2">
    <source>
        <dbReference type="SAM" id="Phobius"/>
    </source>
</evidence>
<dbReference type="InterPro" id="IPR006876">
    <property type="entry name" value="LMBR1-like_membr_prot"/>
</dbReference>
<dbReference type="PANTHER" id="PTHR12625">
    <property type="entry name" value="LIPOCALIN-1 INTERACTING MEMBRANE RECEPTOR LIMR"/>
    <property type="match status" value="1"/>
</dbReference>
<dbReference type="GO" id="GO:0007165">
    <property type="term" value="P:signal transduction"/>
    <property type="evidence" value="ECO:0007669"/>
    <property type="project" value="TreeGrafter"/>
</dbReference>
<dbReference type="GO" id="GO:0005886">
    <property type="term" value="C:plasma membrane"/>
    <property type="evidence" value="ECO:0007669"/>
    <property type="project" value="TreeGrafter"/>
</dbReference>
<feature type="transmembrane region" description="Helical" evidence="2">
    <location>
        <begin position="435"/>
        <end position="457"/>
    </location>
</feature>
<evidence type="ECO:0000256" key="1">
    <source>
        <dbReference type="ARBA" id="ARBA00010487"/>
    </source>
</evidence>
<feature type="transmembrane region" description="Helical" evidence="2">
    <location>
        <begin position="119"/>
        <end position="143"/>
    </location>
</feature>
<evidence type="ECO:0000313" key="3">
    <source>
        <dbReference type="EMBL" id="CAG8573488.1"/>
    </source>
</evidence>
<comment type="caution">
    <text evidence="3">The sequence shown here is derived from an EMBL/GenBank/DDBJ whole genome shotgun (WGS) entry which is preliminary data.</text>
</comment>
<proteinExistence type="inferred from homology"/>